<sequence>MFKFLKAFQKDESGAAMVEYAIALLVAAAIGTATFTQMGTSAATNATNACNVISSSNANC</sequence>
<keyword evidence="2" id="KW-1185">Reference proteome</keyword>
<dbReference type="RefSeq" id="WP_076447352.1">
    <property type="nucleotide sequence ID" value="NZ_FTOQ01000004.1"/>
</dbReference>
<reference evidence="2" key="1">
    <citation type="submission" date="2017-01" db="EMBL/GenBank/DDBJ databases">
        <authorList>
            <person name="Varghese N."/>
            <person name="Submissions S."/>
        </authorList>
    </citation>
    <scope>NUCLEOTIDE SEQUENCE [LARGE SCALE GENOMIC DNA]</scope>
    <source>
        <strain evidence="2">DSM 29430</strain>
    </source>
</reference>
<dbReference type="Proteomes" id="UP000186684">
    <property type="component" value="Unassembled WGS sequence"/>
</dbReference>
<dbReference type="EMBL" id="FTOQ01000004">
    <property type="protein sequence ID" value="SIS82503.1"/>
    <property type="molecule type" value="Genomic_DNA"/>
</dbReference>
<protein>
    <recommendedName>
        <fullName evidence="3">Pilus assembly protein Flp/PilA</fullName>
    </recommendedName>
</protein>
<dbReference type="STRING" id="633194.SAMN05421759_10490"/>
<evidence type="ECO:0000313" key="1">
    <source>
        <dbReference type="EMBL" id="SIS82503.1"/>
    </source>
</evidence>
<dbReference type="OrthoDB" id="7711263at2"/>
<accession>A0A1N7M904</accession>
<organism evidence="1 2">
    <name type="scientific">Roseivivax lentus</name>
    <dbReference type="NCBI Taxonomy" id="633194"/>
    <lineage>
        <taxon>Bacteria</taxon>
        <taxon>Pseudomonadati</taxon>
        <taxon>Pseudomonadota</taxon>
        <taxon>Alphaproteobacteria</taxon>
        <taxon>Rhodobacterales</taxon>
        <taxon>Roseobacteraceae</taxon>
        <taxon>Roseivivax</taxon>
    </lineage>
</organism>
<evidence type="ECO:0008006" key="3">
    <source>
        <dbReference type="Google" id="ProtNLM"/>
    </source>
</evidence>
<evidence type="ECO:0000313" key="2">
    <source>
        <dbReference type="Proteomes" id="UP000186684"/>
    </source>
</evidence>
<gene>
    <name evidence="1" type="ORF">SAMN05421759_10490</name>
</gene>
<dbReference type="AlphaFoldDB" id="A0A1N7M904"/>
<name>A0A1N7M904_9RHOB</name>
<proteinExistence type="predicted"/>